<keyword evidence="1" id="KW-0472">Membrane</keyword>
<proteinExistence type="predicted"/>
<feature type="transmembrane region" description="Helical" evidence="1">
    <location>
        <begin position="76"/>
        <end position="94"/>
    </location>
</feature>
<organism evidence="2 3">
    <name type="scientific">Planktothrix serta PCC 8927</name>
    <dbReference type="NCBI Taxonomy" id="671068"/>
    <lineage>
        <taxon>Bacteria</taxon>
        <taxon>Bacillati</taxon>
        <taxon>Cyanobacteriota</taxon>
        <taxon>Cyanophyceae</taxon>
        <taxon>Oscillatoriophycideae</taxon>
        <taxon>Oscillatoriales</taxon>
        <taxon>Microcoleaceae</taxon>
        <taxon>Planktothrix</taxon>
    </lineage>
</organism>
<name>A0A7Z9E3D3_9CYAN</name>
<dbReference type="Proteomes" id="UP000184550">
    <property type="component" value="Unassembled WGS sequence"/>
</dbReference>
<evidence type="ECO:0000313" key="3">
    <source>
        <dbReference type="Proteomes" id="UP000184550"/>
    </source>
</evidence>
<gene>
    <name evidence="2" type="ORF">PL8927_780188</name>
</gene>
<accession>A0A7Z9E3D3</accession>
<keyword evidence="1" id="KW-0812">Transmembrane</keyword>
<evidence type="ECO:0000313" key="2">
    <source>
        <dbReference type="EMBL" id="VXD23599.1"/>
    </source>
</evidence>
<reference evidence="2" key="1">
    <citation type="submission" date="2019-10" db="EMBL/GenBank/DDBJ databases">
        <authorList>
            <consortium name="Genoscope - CEA"/>
            <person name="William W."/>
        </authorList>
    </citation>
    <scope>NUCLEOTIDE SEQUENCE [LARGE SCALE GENOMIC DNA]</scope>
    <source>
        <strain evidence="2">BBR_PRJEB10992</strain>
    </source>
</reference>
<dbReference type="EMBL" id="CZCU02000155">
    <property type="protein sequence ID" value="VXD23599.1"/>
    <property type="molecule type" value="Genomic_DNA"/>
</dbReference>
<keyword evidence="1" id="KW-1133">Transmembrane helix</keyword>
<keyword evidence="3" id="KW-1185">Reference proteome</keyword>
<dbReference type="AlphaFoldDB" id="A0A7Z9E3D3"/>
<comment type="caution">
    <text evidence="2">The sequence shown here is derived from an EMBL/GenBank/DDBJ whole genome shotgun (WGS) entry which is preliminary data.</text>
</comment>
<evidence type="ECO:0000256" key="1">
    <source>
        <dbReference type="SAM" id="Phobius"/>
    </source>
</evidence>
<protein>
    <submittedName>
        <fullName evidence="2">Uncharacterized protein</fullName>
    </submittedName>
</protein>
<sequence>MFTMFKTFPNLSQYFSLQKSNRVFFLGLSLLLLMTPLISSLAGFTVIQMVIAGATIKLAQSFQQTLENRQLPLIKYSGFAILAIGVIPLSSGISG</sequence>